<dbReference type="GO" id="GO:0004867">
    <property type="term" value="F:serine-type endopeptidase inhibitor activity"/>
    <property type="evidence" value="ECO:0007669"/>
    <property type="project" value="InterPro"/>
</dbReference>
<sequence>MPHFERFDFLPLLRAIVLLLLLSGATQKINADNSLAVNRSAPACKLPPMPLLCDNKQLRYAYNAATGNCVSLYTSGCSANTMTKHFLTFEECRRDNMPIMRY</sequence>
<feature type="signal peptide" evidence="1">
    <location>
        <begin position="1"/>
        <end position="31"/>
    </location>
</feature>
<accession>A0A0A1WRN4</accession>
<dbReference type="SUPFAM" id="SSF57362">
    <property type="entry name" value="BPTI-like"/>
    <property type="match status" value="1"/>
</dbReference>
<feature type="domain" description="BPTI/Kunitz inhibitor" evidence="2">
    <location>
        <begin position="44"/>
        <end position="96"/>
    </location>
</feature>
<evidence type="ECO:0000256" key="1">
    <source>
        <dbReference type="SAM" id="SignalP"/>
    </source>
</evidence>
<reference evidence="3" key="1">
    <citation type="submission" date="2014-11" db="EMBL/GenBank/DDBJ databases">
        <authorList>
            <person name="Geib S."/>
        </authorList>
    </citation>
    <scope>NUCLEOTIDE SEQUENCE</scope>
</reference>
<dbReference type="InterPro" id="IPR002223">
    <property type="entry name" value="Kunitz_BPTI"/>
</dbReference>
<dbReference type="Gene3D" id="4.10.410.10">
    <property type="entry name" value="Pancreatic trypsin inhibitor Kunitz domain"/>
    <property type="match status" value="1"/>
</dbReference>
<reference evidence="3" key="2">
    <citation type="journal article" date="2015" name="Gigascience">
        <title>Reconstructing a comprehensive transcriptome assembly of a white-pupal translocated strain of the pest fruit fly Bactrocera cucurbitae.</title>
        <authorList>
            <person name="Sim S.B."/>
            <person name="Calla B."/>
            <person name="Hall B."/>
            <person name="DeRego T."/>
            <person name="Geib S.M."/>
        </authorList>
    </citation>
    <scope>NUCLEOTIDE SEQUENCE</scope>
</reference>
<evidence type="ECO:0000313" key="3">
    <source>
        <dbReference type="EMBL" id="JAD01098.1"/>
    </source>
</evidence>
<feature type="chain" id="PRO_5001982812" evidence="1">
    <location>
        <begin position="32"/>
        <end position="102"/>
    </location>
</feature>
<dbReference type="AlphaFoldDB" id="A0A0A1WRN4"/>
<evidence type="ECO:0000259" key="2">
    <source>
        <dbReference type="PROSITE" id="PS50279"/>
    </source>
</evidence>
<dbReference type="EMBL" id="GBXI01013194">
    <property type="protein sequence ID" value="JAD01098.1"/>
    <property type="molecule type" value="Transcribed_RNA"/>
</dbReference>
<gene>
    <name evidence="3" type="primary">BPT2</name>
    <name evidence="3" type="ORF">g.14731</name>
</gene>
<keyword evidence="1" id="KW-0732">Signal</keyword>
<organism evidence="3">
    <name type="scientific">Zeugodacus cucurbitae</name>
    <name type="common">Melon fruit fly</name>
    <name type="synonym">Bactrocera cucurbitae</name>
    <dbReference type="NCBI Taxonomy" id="28588"/>
    <lineage>
        <taxon>Eukaryota</taxon>
        <taxon>Metazoa</taxon>
        <taxon>Ecdysozoa</taxon>
        <taxon>Arthropoda</taxon>
        <taxon>Hexapoda</taxon>
        <taxon>Insecta</taxon>
        <taxon>Pterygota</taxon>
        <taxon>Neoptera</taxon>
        <taxon>Endopterygota</taxon>
        <taxon>Diptera</taxon>
        <taxon>Brachycera</taxon>
        <taxon>Muscomorpha</taxon>
        <taxon>Tephritoidea</taxon>
        <taxon>Tephritidae</taxon>
        <taxon>Zeugodacus</taxon>
        <taxon>Zeugodacus</taxon>
    </lineage>
</organism>
<proteinExistence type="predicted"/>
<dbReference type="PROSITE" id="PS50279">
    <property type="entry name" value="BPTI_KUNITZ_2"/>
    <property type="match status" value="1"/>
</dbReference>
<protein>
    <submittedName>
        <fullName evidence="3">Spleen trypsin inhibitor I</fullName>
    </submittedName>
</protein>
<dbReference type="InterPro" id="IPR036880">
    <property type="entry name" value="Kunitz_BPTI_sf"/>
</dbReference>
<dbReference type="CDD" id="cd00109">
    <property type="entry name" value="Kunitz-type"/>
    <property type="match status" value="1"/>
</dbReference>
<dbReference type="Pfam" id="PF00014">
    <property type="entry name" value="Kunitz_BPTI"/>
    <property type="match status" value="1"/>
</dbReference>
<name>A0A0A1WRN4_ZEUCU</name>